<evidence type="ECO:0000313" key="6">
    <source>
        <dbReference type="Proteomes" id="UP000499080"/>
    </source>
</evidence>
<dbReference type="EMBL" id="BGPR01013334">
    <property type="protein sequence ID" value="GBN60217.1"/>
    <property type="molecule type" value="Genomic_DNA"/>
</dbReference>
<proteinExistence type="predicted"/>
<evidence type="ECO:0000256" key="1">
    <source>
        <dbReference type="SAM" id="Phobius"/>
    </source>
</evidence>
<keyword evidence="1" id="KW-1133">Transmembrane helix</keyword>
<evidence type="ECO:0000313" key="5">
    <source>
        <dbReference type="EMBL" id="GBN60232.1"/>
    </source>
</evidence>
<dbReference type="AlphaFoldDB" id="A0A4Y2QBC3"/>
<sequence length="168" mass="19227">MLPAMFQNIKCLPHFGVRWMVSFNTFVPLGIITFYCLDLLTNSSANVQVCQCDSYWNDFVNGYYIHSSYSSFSIASGGSMTVESFSSNASHKRPWAKQFLIASADIRFQELVKRCAASRKVVFLYKSFELISSLSSKLSKILAAFLNGRMPLKHELFLDRKAVLRMWY</sequence>
<evidence type="ECO:0000313" key="2">
    <source>
        <dbReference type="EMBL" id="GBN60200.1"/>
    </source>
</evidence>
<feature type="transmembrane region" description="Helical" evidence="1">
    <location>
        <begin position="21"/>
        <end position="40"/>
    </location>
</feature>
<protein>
    <submittedName>
        <fullName evidence="2">Uncharacterized protein</fullName>
    </submittedName>
</protein>
<reference evidence="2 6" key="1">
    <citation type="journal article" date="2019" name="Sci. Rep.">
        <title>Orb-weaving spider Araneus ventricosus genome elucidates the spidroin gene catalogue.</title>
        <authorList>
            <person name="Kono N."/>
            <person name="Nakamura H."/>
            <person name="Ohtoshi R."/>
            <person name="Moran D.A.P."/>
            <person name="Shinohara A."/>
            <person name="Yoshida Y."/>
            <person name="Fujiwara M."/>
            <person name="Mori M."/>
            <person name="Tomita M."/>
            <person name="Arakawa K."/>
        </authorList>
    </citation>
    <scope>NUCLEOTIDE SEQUENCE [LARGE SCALE GENOMIC DNA]</scope>
</reference>
<dbReference type="Proteomes" id="UP000499080">
    <property type="component" value="Unassembled WGS sequence"/>
</dbReference>
<accession>A0A4Y2QBC3</accession>
<keyword evidence="1" id="KW-0472">Membrane</keyword>
<keyword evidence="1" id="KW-0812">Transmembrane</keyword>
<evidence type="ECO:0000313" key="3">
    <source>
        <dbReference type="EMBL" id="GBN60207.1"/>
    </source>
</evidence>
<keyword evidence="6" id="KW-1185">Reference proteome</keyword>
<dbReference type="EMBL" id="BGPR01013331">
    <property type="protein sequence ID" value="GBN60200.1"/>
    <property type="molecule type" value="Genomic_DNA"/>
</dbReference>
<comment type="caution">
    <text evidence="2">The sequence shown here is derived from an EMBL/GenBank/DDBJ whole genome shotgun (WGS) entry which is preliminary data.</text>
</comment>
<name>A0A4Y2QBC3_ARAVE</name>
<evidence type="ECO:0000313" key="4">
    <source>
        <dbReference type="EMBL" id="GBN60217.1"/>
    </source>
</evidence>
<organism evidence="2 6">
    <name type="scientific">Araneus ventricosus</name>
    <name type="common">Orbweaver spider</name>
    <name type="synonym">Epeira ventricosa</name>
    <dbReference type="NCBI Taxonomy" id="182803"/>
    <lineage>
        <taxon>Eukaryota</taxon>
        <taxon>Metazoa</taxon>
        <taxon>Ecdysozoa</taxon>
        <taxon>Arthropoda</taxon>
        <taxon>Chelicerata</taxon>
        <taxon>Arachnida</taxon>
        <taxon>Araneae</taxon>
        <taxon>Araneomorphae</taxon>
        <taxon>Entelegynae</taxon>
        <taxon>Araneoidea</taxon>
        <taxon>Araneidae</taxon>
        <taxon>Araneus</taxon>
    </lineage>
</organism>
<gene>
    <name evidence="4" type="ORF">AVEN_160220_1</name>
    <name evidence="5" type="ORF">AVEN_190742_1</name>
    <name evidence="2" type="ORF">AVEN_255813_1</name>
    <name evidence="3" type="ORF">AVEN_60434_1</name>
</gene>
<dbReference type="EMBL" id="BGPR01013333">
    <property type="protein sequence ID" value="GBN60207.1"/>
    <property type="molecule type" value="Genomic_DNA"/>
</dbReference>
<dbReference type="EMBL" id="BGPR01013337">
    <property type="protein sequence ID" value="GBN60232.1"/>
    <property type="molecule type" value="Genomic_DNA"/>
</dbReference>